<comment type="caution">
    <text evidence="1">The sequence shown here is derived from an EMBL/GenBank/DDBJ whole genome shotgun (WGS) entry which is preliminary data.</text>
</comment>
<dbReference type="EMBL" id="JACBYW010000001">
    <property type="protein sequence ID" value="NYH77189.1"/>
    <property type="molecule type" value="Genomic_DNA"/>
</dbReference>
<dbReference type="RefSeq" id="WP_179533774.1">
    <property type="nucleotide sequence ID" value="NZ_JACBYW010000001.1"/>
</dbReference>
<evidence type="ECO:0000313" key="1">
    <source>
        <dbReference type="EMBL" id="NYH77189.1"/>
    </source>
</evidence>
<dbReference type="NCBIfam" id="TIGR04363">
    <property type="entry name" value="LD_lanti_pre"/>
    <property type="match status" value="1"/>
</dbReference>
<proteinExistence type="predicted"/>
<evidence type="ECO:0000313" key="2">
    <source>
        <dbReference type="Proteomes" id="UP000548304"/>
    </source>
</evidence>
<gene>
    <name evidence="1" type="ORF">FHR84_000503</name>
</gene>
<dbReference type="Proteomes" id="UP000548304">
    <property type="component" value="Unassembled WGS sequence"/>
</dbReference>
<sequence length="51" mass="5471">MAAALAGETVEDVFELDVQVTTEEVPFREMACQTDDGCDHTCEKSACTTTA</sequence>
<accession>A0A852YUE4</accession>
<dbReference type="InterPro" id="IPR027575">
    <property type="entry name" value="LD_lanti_pre"/>
</dbReference>
<protein>
    <submittedName>
        <fullName evidence="1">FxLD family lantipeptide</fullName>
    </submittedName>
</protein>
<organism evidence="1 2">
    <name type="scientific">Actinopolyspora biskrensis</name>
    <dbReference type="NCBI Taxonomy" id="1470178"/>
    <lineage>
        <taxon>Bacteria</taxon>
        <taxon>Bacillati</taxon>
        <taxon>Actinomycetota</taxon>
        <taxon>Actinomycetes</taxon>
        <taxon>Actinopolysporales</taxon>
        <taxon>Actinopolysporaceae</taxon>
        <taxon>Actinopolyspora</taxon>
    </lineage>
</organism>
<dbReference type="AlphaFoldDB" id="A0A852YUE4"/>
<keyword evidence="2" id="KW-1185">Reference proteome</keyword>
<reference evidence="1 2" key="1">
    <citation type="submission" date="2020-07" db="EMBL/GenBank/DDBJ databases">
        <title>Genomic Encyclopedia of Type Strains, Phase III (KMG-III): the genomes of soil and plant-associated and newly described type strains.</title>
        <authorList>
            <person name="Whitman W."/>
        </authorList>
    </citation>
    <scope>NUCLEOTIDE SEQUENCE [LARGE SCALE GENOMIC DNA]</scope>
    <source>
        <strain evidence="1 2">CECT 8576</strain>
    </source>
</reference>
<name>A0A852YUE4_9ACTN</name>